<dbReference type="Proteomes" id="UP000636110">
    <property type="component" value="Unassembled WGS sequence"/>
</dbReference>
<feature type="transmembrane region" description="Helical" evidence="2">
    <location>
        <begin position="63"/>
        <end position="82"/>
    </location>
</feature>
<reference evidence="4 5" key="1">
    <citation type="submission" date="2019-11" db="EMBL/GenBank/DDBJ databases">
        <title>Description of Pedobacter sp. LMG 31462T.</title>
        <authorList>
            <person name="Carlier A."/>
            <person name="Qi S."/>
            <person name="Vandamme P."/>
        </authorList>
    </citation>
    <scope>NUCLEOTIDE SEQUENCE [LARGE SCALE GENOMIC DNA]</scope>
    <source>
        <strain evidence="4 5">LMG 31462</strain>
    </source>
</reference>
<feature type="region of interest" description="Disordered" evidence="1">
    <location>
        <begin position="164"/>
        <end position="203"/>
    </location>
</feature>
<keyword evidence="5" id="KW-1185">Reference proteome</keyword>
<evidence type="ECO:0000256" key="1">
    <source>
        <dbReference type="SAM" id="MobiDB-lite"/>
    </source>
</evidence>
<keyword evidence="2" id="KW-0472">Membrane</keyword>
<comment type="caution">
    <text evidence="4">The sequence shown here is derived from an EMBL/GenBank/DDBJ whole genome shotgun (WGS) entry which is preliminary data.</text>
</comment>
<feature type="domain" description="YdbS-like PH" evidence="3">
    <location>
        <begin position="87"/>
        <end position="162"/>
    </location>
</feature>
<evidence type="ECO:0000256" key="2">
    <source>
        <dbReference type="SAM" id="Phobius"/>
    </source>
</evidence>
<name>A0ABR6F230_9SPHI</name>
<protein>
    <submittedName>
        <fullName evidence="4">PH domain-containing protein</fullName>
    </submittedName>
</protein>
<dbReference type="RefSeq" id="WP_182959942.1">
    <property type="nucleotide sequence ID" value="NZ_WNXC01000007.1"/>
</dbReference>
<evidence type="ECO:0000313" key="4">
    <source>
        <dbReference type="EMBL" id="MBB2150733.1"/>
    </source>
</evidence>
<keyword evidence="2" id="KW-0812">Transmembrane</keyword>
<sequence length="203" mass="23103">MQDFTNENLDLSRLPKYETVTLSELHKNYWKVILLNIAVFMLFLGLASYLLFFLLKSSNPEPYLFIGGYLLFGILLVMFYAISIKKRGYAIREKDLIYKSGIVSISTSVIPFSRIQHITLNEGIFSRMFNLAALHIYTAGGISGNIVIPGLDIELAKSIKEELTKQVNHQDTPTPHQNSKEHSLEKSQKNNDHQELSKDHDGN</sequence>
<feature type="compositionally biased region" description="Polar residues" evidence="1">
    <location>
        <begin position="165"/>
        <end position="177"/>
    </location>
</feature>
<dbReference type="PANTHER" id="PTHR34473:SF2">
    <property type="entry name" value="UPF0699 TRANSMEMBRANE PROTEIN YDBT"/>
    <property type="match status" value="1"/>
</dbReference>
<dbReference type="PANTHER" id="PTHR34473">
    <property type="entry name" value="UPF0699 TRANSMEMBRANE PROTEIN YDBS"/>
    <property type="match status" value="1"/>
</dbReference>
<keyword evidence="2" id="KW-1133">Transmembrane helix</keyword>
<dbReference type="Pfam" id="PF03703">
    <property type="entry name" value="bPH_2"/>
    <property type="match status" value="1"/>
</dbReference>
<evidence type="ECO:0000313" key="5">
    <source>
        <dbReference type="Proteomes" id="UP000636110"/>
    </source>
</evidence>
<dbReference type="EMBL" id="WNXC01000007">
    <property type="protein sequence ID" value="MBB2150733.1"/>
    <property type="molecule type" value="Genomic_DNA"/>
</dbReference>
<accession>A0ABR6F230</accession>
<feature type="compositionally biased region" description="Basic and acidic residues" evidence="1">
    <location>
        <begin position="178"/>
        <end position="203"/>
    </location>
</feature>
<feature type="transmembrane region" description="Helical" evidence="2">
    <location>
        <begin position="32"/>
        <end position="51"/>
    </location>
</feature>
<organism evidence="4 5">
    <name type="scientific">Pedobacter gandavensis</name>
    <dbReference type="NCBI Taxonomy" id="2679963"/>
    <lineage>
        <taxon>Bacteria</taxon>
        <taxon>Pseudomonadati</taxon>
        <taxon>Bacteroidota</taxon>
        <taxon>Sphingobacteriia</taxon>
        <taxon>Sphingobacteriales</taxon>
        <taxon>Sphingobacteriaceae</taxon>
        <taxon>Pedobacter</taxon>
    </lineage>
</organism>
<evidence type="ECO:0000259" key="3">
    <source>
        <dbReference type="Pfam" id="PF03703"/>
    </source>
</evidence>
<gene>
    <name evidence="4" type="ORF">GM920_17685</name>
</gene>
<proteinExistence type="predicted"/>
<dbReference type="InterPro" id="IPR005182">
    <property type="entry name" value="YdbS-like_PH"/>
</dbReference>